<comment type="catalytic activity">
    <reaction evidence="10 11">
        <text>RNA(n) + a ribonucleoside 5'-triphosphate = RNA(n+1) + diphosphate</text>
        <dbReference type="Rhea" id="RHEA:21248"/>
        <dbReference type="Rhea" id="RHEA-COMP:14527"/>
        <dbReference type="Rhea" id="RHEA-COMP:17342"/>
        <dbReference type="ChEBI" id="CHEBI:33019"/>
        <dbReference type="ChEBI" id="CHEBI:61557"/>
        <dbReference type="ChEBI" id="CHEBI:140395"/>
        <dbReference type="EC" id="2.7.7.6"/>
    </reaction>
</comment>
<evidence type="ECO:0000256" key="2">
    <source>
        <dbReference type="ARBA" id="ARBA00012418"/>
    </source>
</evidence>
<dbReference type="InterPro" id="IPR036161">
    <property type="entry name" value="RPB6/omega-like_sf"/>
</dbReference>
<evidence type="ECO:0000256" key="11">
    <source>
        <dbReference type="HAMAP-Rule" id="MF_00366"/>
    </source>
</evidence>
<keyword evidence="4 11" id="KW-0240">DNA-directed RNA polymerase</keyword>
<dbReference type="PANTHER" id="PTHR34476:SF1">
    <property type="entry name" value="DNA-DIRECTED RNA POLYMERASE SUBUNIT OMEGA"/>
    <property type="match status" value="1"/>
</dbReference>
<evidence type="ECO:0000313" key="13">
    <source>
        <dbReference type="Proteomes" id="UP000196027"/>
    </source>
</evidence>
<proteinExistence type="inferred from homology"/>
<keyword evidence="13" id="KW-1185">Reference proteome</keyword>
<dbReference type="Pfam" id="PF01192">
    <property type="entry name" value="RNA_pol_Rpb6"/>
    <property type="match status" value="1"/>
</dbReference>
<dbReference type="HAMAP" id="MF_00366">
    <property type="entry name" value="RNApol_bact_RpoZ"/>
    <property type="match status" value="1"/>
</dbReference>
<dbReference type="EC" id="2.7.7.6" evidence="2 11"/>
<dbReference type="EMBL" id="CP021425">
    <property type="protein sequence ID" value="ARU55439.1"/>
    <property type="molecule type" value="Genomic_DNA"/>
</dbReference>
<organism evidence="12 13">
    <name type="scientific">Oleiphilus messinensis</name>
    <dbReference type="NCBI Taxonomy" id="141451"/>
    <lineage>
        <taxon>Bacteria</taxon>
        <taxon>Pseudomonadati</taxon>
        <taxon>Pseudomonadota</taxon>
        <taxon>Gammaproteobacteria</taxon>
        <taxon>Oceanospirillales</taxon>
        <taxon>Oleiphilaceae</taxon>
        <taxon>Oleiphilus</taxon>
    </lineage>
</organism>
<dbReference type="OrthoDB" id="9796300at2"/>
<dbReference type="GO" id="GO:0000428">
    <property type="term" value="C:DNA-directed RNA polymerase complex"/>
    <property type="evidence" value="ECO:0007669"/>
    <property type="project" value="UniProtKB-KW"/>
</dbReference>
<keyword evidence="6 11" id="KW-0548">Nucleotidyltransferase</keyword>
<dbReference type="AlphaFoldDB" id="A0A1Y0I5F4"/>
<evidence type="ECO:0000256" key="6">
    <source>
        <dbReference type="ARBA" id="ARBA00022695"/>
    </source>
</evidence>
<evidence type="ECO:0000256" key="1">
    <source>
        <dbReference type="ARBA" id="ARBA00006711"/>
    </source>
</evidence>
<dbReference type="Gene3D" id="3.90.940.10">
    <property type="match status" value="1"/>
</dbReference>
<comment type="subunit">
    <text evidence="11">The RNAP catalytic core consists of 2 alpha, 1 beta, 1 beta' and 1 omega subunit. When a sigma factor is associated with the core the holoenzyme is formed, which can initiate transcription.</text>
</comment>
<dbReference type="InterPro" id="IPR003716">
    <property type="entry name" value="DNA-dir_RNA_pol_omega"/>
</dbReference>
<dbReference type="GO" id="GO:0006351">
    <property type="term" value="P:DNA-templated transcription"/>
    <property type="evidence" value="ECO:0007669"/>
    <property type="project" value="UniProtKB-UniRule"/>
</dbReference>
<dbReference type="NCBIfam" id="TIGR00690">
    <property type="entry name" value="rpoZ"/>
    <property type="match status" value="1"/>
</dbReference>
<dbReference type="GO" id="GO:0003899">
    <property type="term" value="F:DNA-directed RNA polymerase activity"/>
    <property type="evidence" value="ECO:0007669"/>
    <property type="project" value="UniProtKB-UniRule"/>
</dbReference>
<evidence type="ECO:0000256" key="8">
    <source>
        <dbReference type="ARBA" id="ARBA00029924"/>
    </source>
</evidence>
<evidence type="ECO:0000256" key="4">
    <source>
        <dbReference type="ARBA" id="ARBA00022478"/>
    </source>
</evidence>
<dbReference type="Proteomes" id="UP000196027">
    <property type="component" value="Chromosome"/>
</dbReference>
<keyword evidence="5 11" id="KW-0808">Transferase</keyword>
<dbReference type="SUPFAM" id="SSF63562">
    <property type="entry name" value="RPB6/omega subunit-like"/>
    <property type="match status" value="1"/>
</dbReference>
<comment type="function">
    <text evidence="11">Promotes RNA polymerase assembly. Latches the N- and C-terminal regions of the beta' subunit thereby facilitating its interaction with the beta and alpha subunits.</text>
</comment>
<evidence type="ECO:0000256" key="3">
    <source>
        <dbReference type="ARBA" id="ARBA00013725"/>
    </source>
</evidence>
<reference evidence="12 13" key="1">
    <citation type="submission" date="2017-05" db="EMBL/GenBank/DDBJ databases">
        <title>Genomic insights into alkan degradation activity of Oleiphilus messinensis.</title>
        <authorList>
            <person name="Kozyavkin S.A."/>
            <person name="Slesarev A.I."/>
            <person name="Golyshin P.N."/>
            <person name="Korzhenkov A."/>
            <person name="Golyshina O.N."/>
            <person name="Toshchakov S.V."/>
        </authorList>
    </citation>
    <scope>NUCLEOTIDE SEQUENCE [LARGE SCALE GENOMIC DNA]</scope>
    <source>
        <strain evidence="12 13">ME102</strain>
    </source>
</reference>
<dbReference type="PANTHER" id="PTHR34476">
    <property type="entry name" value="DNA-DIRECTED RNA POLYMERASE SUBUNIT OMEGA"/>
    <property type="match status" value="1"/>
</dbReference>
<comment type="similarity">
    <text evidence="1 11">Belongs to the RNA polymerase subunit omega family.</text>
</comment>
<dbReference type="RefSeq" id="WP_087460552.1">
    <property type="nucleotide sequence ID" value="NZ_CP021425.1"/>
</dbReference>
<keyword evidence="7 11" id="KW-0804">Transcription</keyword>
<accession>A0A1Y0I5F4</accession>
<gene>
    <name evidence="11" type="primary">rpoZ</name>
    <name evidence="12" type="ORF">OLMES_1362</name>
</gene>
<protein>
    <recommendedName>
        <fullName evidence="3 11">DNA-directed RNA polymerase subunit omega</fullName>
        <shortName evidence="11">RNAP omega subunit</shortName>
        <ecNumber evidence="2 11">2.7.7.6</ecNumber>
    </recommendedName>
    <alternativeName>
        <fullName evidence="9 11">RNA polymerase omega subunit</fullName>
    </alternativeName>
    <alternativeName>
        <fullName evidence="8 11">Transcriptase subunit omega</fullName>
    </alternativeName>
</protein>
<name>A0A1Y0I5F4_9GAMM</name>
<evidence type="ECO:0000256" key="9">
    <source>
        <dbReference type="ARBA" id="ARBA00030998"/>
    </source>
</evidence>
<dbReference type="InterPro" id="IPR006110">
    <property type="entry name" value="Pol_omega/Rpo6/RPB6"/>
</dbReference>
<evidence type="ECO:0000256" key="7">
    <source>
        <dbReference type="ARBA" id="ARBA00023163"/>
    </source>
</evidence>
<evidence type="ECO:0000313" key="12">
    <source>
        <dbReference type="EMBL" id="ARU55439.1"/>
    </source>
</evidence>
<evidence type="ECO:0000256" key="10">
    <source>
        <dbReference type="ARBA" id="ARBA00048552"/>
    </source>
</evidence>
<sequence>MARVTVEDCLDNVDNRFELVMVATKRARQLATGGKEAKVEWENDKPTVVALREIAAGHISKVVLDQEEDD</sequence>
<dbReference type="SMART" id="SM01409">
    <property type="entry name" value="RNA_pol_Rpb6"/>
    <property type="match status" value="1"/>
</dbReference>
<dbReference type="GO" id="GO:0003677">
    <property type="term" value="F:DNA binding"/>
    <property type="evidence" value="ECO:0007669"/>
    <property type="project" value="UniProtKB-UniRule"/>
</dbReference>
<dbReference type="KEGG" id="ome:OLMES_1362"/>
<evidence type="ECO:0000256" key="5">
    <source>
        <dbReference type="ARBA" id="ARBA00022679"/>
    </source>
</evidence>